<proteinExistence type="predicted"/>
<dbReference type="Gene3D" id="3.40.630.30">
    <property type="match status" value="1"/>
</dbReference>
<dbReference type="InterPro" id="IPR000182">
    <property type="entry name" value="GNAT_dom"/>
</dbReference>
<protein>
    <submittedName>
        <fullName evidence="2">GCN5-related N-acetyltransferase</fullName>
    </submittedName>
</protein>
<dbReference type="PANTHER" id="PTHR43792:SF16">
    <property type="entry name" value="N-ACETYLTRANSFERASE DOMAIN-CONTAINING PROTEIN"/>
    <property type="match status" value="1"/>
</dbReference>
<sequence>MSNHPPTLTTARLTLRAPTRDDFPDSLVMWSDAEVVRFIGGKPFTREEVWARLLRYVGHWALLGYGFWVVRETESGRFVGEVGFADFQRDMEPSLTGTPEIGWALSSSMHGKGYATEAVRAAIAWADQKWPGVATACIVAPQNEASLRVAHKAGYREQLRTAYKGQPTIVLRRAPLASQ</sequence>
<keyword evidence="2" id="KW-0808">Transferase</keyword>
<accession>E1TIC7</accession>
<dbReference type="EMBL" id="CP002218">
    <property type="protein sequence ID" value="ADN60738.1"/>
    <property type="molecule type" value="Genomic_DNA"/>
</dbReference>
<dbReference type="eggNOG" id="COG1670">
    <property type="taxonomic scope" value="Bacteria"/>
</dbReference>
<dbReference type="HOGENOM" id="CLU_013985_3_1_4"/>
<dbReference type="PROSITE" id="PS51186">
    <property type="entry name" value="GNAT"/>
    <property type="match status" value="1"/>
</dbReference>
<dbReference type="Pfam" id="PF13302">
    <property type="entry name" value="Acetyltransf_3"/>
    <property type="match status" value="1"/>
</dbReference>
<dbReference type="SUPFAM" id="SSF55729">
    <property type="entry name" value="Acyl-CoA N-acyltransferases (Nat)"/>
    <property type="match status" value="1"/>
</dbReference>
<dbReference type="InterPro" id="IPR016181">
    <property type="entry name" value="Acyl_CoA_acyltransferase"/>
</dbReference>
<dbReference type="AlphaFoldDB" id="E1TIC7"/>
<organism evidence="2">
    <name type="scientific">Burkholderia sp. (strain CCGE1003)</name>
    <dbReference type="NCBI Taxonomy" id="640512"/>
    <lineage>
        <taxon>Bacteria</taxon>
        <taxon>Pseudomonadati</taxon>
        <taxon>Pseudomonadota</taxon>
        <taxon>Betaproteobacteria</taxon>
        <taxon>Burkholderiales</taxon>
        <taxon>Burkholderiaceae</taxon>
        <taxon>Burkholderia</taxon>
    </lineage>
</organism>
<dbReference type="InterPro" id="IPR051531">
    <property type="entry name" value="N-acetyltransferase"/>
</dbReference>
<dbReference type="PANTHER" id="PTHR43792">
    <property type="entry name" value="GNAT FAMILY, PUTATIVE (AFU_ORTHOLOGUE AFUA_3G00765)-RELATED-RELATED"/>
    <property type="match status" value="1"/>
</dbReference>
<reference evidence="2" key="1">
    <citation type="submission" date="2010-09" db="EMBL/GenBank/DDBJ databases">
        <title>Complete sequence of chromosome2 of Burkholderia sp. CCGE1003.</title>
        <authorList>
            <consortium name="US DOE Joint Genome Institute"/>
            <person name="Lucas S."/>
            <person name="Copeland A."/>
            <person name="Lapidus A."/>
            <person name="Cheng J.-F."/>
            <person name="Bruce D."/>
            <person name="Goodwin L."/>
            <person name="Pitluck S."/>
            <person name="Daligault H."/>
            <person name="Davenport K."/>
            <person name="Detter J.C."/>
            <person name="Han C."/>
            <person name="Tapia R."/>
            <person name="Land M."/>
            <person name="Hauser L."/>
            <person name="Jeffries C."/>
            <person name="Kyrpides N."/>
            <person name="Ivanova N."/>
            <person name="Ovchinnikova G."/>
            <person name="Martinez-Romero E."/>
            <person name="Rogel M.A."/>
            <person name="Auchtung J."/>
            <person name="Tiedje J.M."/>
            <person name="Woyke T."/>
        </authorList>
    </citation>
    <scope>NUCLEOTIDE SEQUENCE</scope>
    <source>
        <strain evidence="2">CCGE1003</strain>
    </source>
</reference>
<dbReference type="GO" id="GO:0016747">
    <property type="term" value="F:acyltransferase activity, transferring groups other than amino-acyl groups"/>
    <property type="evidence" value="ECO:0007669"/>
    <property type="project" value="InterPro"/>
</dbReference>
<dbReference type="OrthoDB" id="9801656at2"/>
<name>E1TIC7_BURSG</name>
<evidence type="ECO:0000313" key="2">
    <source>
        <dbReference type="EMBL" id="ADN60738.1"/>
    </source>
</evidence>
<gene>
    <name evidence="2" type="ordered locus">BC1003_4813</name>
</gene>
<feature type="domain" description="N-acetyltransferase" evidence="1">
    <location>
        <begin position="13"/>
        <end position="175"/>
    </location>
</feature>
<dbReference type="STRING" id="640512.BC1003_4813"/>
<dbReference type="KEGG" id="bgf:BC1003_4813"/>
<evidence type="ECO:0000259" key="1">
    <source>
        <dbReference type="PROSITE" id="PS51186"/>
    </source>
</evidence>